<dbReference type="GO" id="GO:0000287">
    <property type="term" value="F:magnesium ion binding"/>
    <property type="evidence" value="ECO:0007669"/>
    <property type="project" value="UniProtKB-UniRule"/>
</dbReference>
<feature type="region of interest" description="Adenylyl transferase" evidence="7">
    <location>
        <begin position="464"/>
        <end position="973"/>
    </location>
</feature>
<evidence type="ECO:0000259" key="9">
    <source>
        <dbReference type="Pfam" id="PF08335"/>
    </source>
</evidence>
<comment type="cofactor">
    <cofactor evidence="7">
        <name>Mg(2+)</name>
        <dbReference type="ChEBI" id="CHEBI:18420"/>
    </cofactor>
</comment>
<evidence type="ECO:0000313" key="11">
    <source>
        <dbReference type="Proteomes" id="UP000095087"/>
    </source>
</evidence>
<dbReference type="Pfam" id="PF03710">
    <property type="entry name" value="GlnE"/>
    <property type="match status" value="2"/>
</dbReference>
<sequence length="973" mass="108037">MSGFAERITRTPVVIDEARAADQLDTLQKALEAESALSAAAALLEQNEAVRKLAAGVFSGSPYLASLARRDPQAFADILTLDPDAVFSDYTTRLVSQMDDCPDMKSAMRILRRYKRAVSLLIGLCDLGGVWRTREVLRKLSMLADEVVQQAVRFLFRRAIEKGEVDAPMPGAGYFVIAMGKLGSFELNYSSDIDLIVFYDKARAGLTEGVEATKFFVKITRDLVKLLQEGTEDGYVFRTDLRLRPDPGATQIALSAEAALNYYESLGQNWERAALIKARIIAGDFEAGADFLRQISPFVWRRYLDYAAIADIRAMKRKVHAHKGHGTVTVLGHNVKLGRGGIRDIEFFVQTHQLIAGGRNPDLRSRGTIDTLKHLADGEWIRPEVAADLTEVYYFLRRVENVLQMIDDQQTHELPKDEAAFRNVAALCGFNDSEVFAAALLENFKRVEYHYEALFETMPGSATGGDEPAFVFRGDEDDPETLATLQDYGFKNPREAVAVLRAWHSGRYVATRSSQAQERLTEFLPLLLRTLGRTTEPDRALATFDQVLSDLPAGLQLFSAFSRNPSLLRLMADILGTAPRLARIIARRPRLLDAVLDPGFFGAMPTRTIFKELIDNALDQSTDYADMLDRARIVGREQTFLIGVRVLSGTISAAQAGSIYAMLAEALIQALLKRVEDELAERYGRIESGRANVMAMGKLGGREMTASSDLDLIIVYDFDGDAGGSDGAKSLSGTEYYTRLTQRLIAALSAPTAEGALYEVDMRLRPSGHQGPVATKLSSFKEYQQGSAWTWERLALTRARVVAGPESLAAEIGDAIQEVLTRPQDRGAVAEEVRKMRERIETQKGTVDIWDIKQVRGGLVDLEFIVQYLQLVSAAEHPDVLDQTTERALQKLQEAGVLSDKDAGILIPACRLYHNLTQVLRLCVDDNFKPDEAPQALKELIARAAEMGDFRNVELRLREMLREVHGAFDRLVV</sequence>
<keyword evidence="6 7" id="KW-0511">Multifunctional enzyme</keyword>
<dbReference type="RefSeq" id="WP_141693936.1">
    <property type="nucleotide sequence ID" value="NZ_MASI01000005.1"/>
</dbReference>
<comment type="function">
    <text evidence="7">Involved in the regulation of glutamine synthetase GlnA, a key enzyme in the process to assimilate ammonia. When cellular nitrogen levels are high, the C-terminal adenylyl transferase (AT) inactivates GlnA by covalent transfer of an adenylyl group from ATP to specific tyrosine residue of GlnA, thus reducing its activity. Conversely, when nitrogen levels are low, the N-terminal adenylyl removase (AR) activates GlnA by removing the adenylyl group by phosphorolysis, increasing its activity. The regulatory region of GlnE binds the signal transduction protein PII (GlnB) which indicates the nitrogen status of the cell.</text>
</comment>
<dbReference type="OrthoDB" id="9759366at2"/>
<gene>
    <name evidence="7" type="primary">glnE</name>
    <name evidence="10" type="ORF">A7A08_02116</name>
</gene>
<dbReference type="GO" id="GO:0008882">
    <property type="term" value="F:[glutamate-ammonia-ligase] adenylyltransferase activity"/>
    <property type="evidence" value="ECO:0007669"/>
    <property type="project" value="UniProtKB-UniRule"/>
</dbReference>
<evidence type="ECO:0000256" key="6">
    <source>
        <dbReference type="ARBA" id="ARBA00023268"/>
    </source>
</evidence>
<dbReference type="Proteomes" id="UP000095087">
    <property type="component" value="Unassembled WGS sequence"/>
</dbReference>
<evidence type="ECO:0000256" key="3">
    <source>
        <dbReference type="ARBA" id="ARBA00022741"/>
    </source>
</evidence>
<evidence type="ECO:0000259" key="8">
    <source>
        <dbReference type="Pfam" id="PF03710"/>
    </source>
</evidence>
<dbReference type="PANTHER" id="PTHR30621">
    <property type="entry name" value="GLUTAMINE SYNTHETASE ADENYLYLTRANSFERASE"/>
    <property type="match status" value="1"/>
</dbReference>
<dbReference type="GO" id="GO:0005829">
    <property type="term" value="C:cytosol"/>
    <property type="evidence" value="ECO:0007669"/>
    <property type="project" value="TreeGrafter"/>
</dbReference>
<protein>
    <recommendedName>
        <fullName evidence="7">Bifunctional glutamine synthetase adenylyltransferase/adenylyl-removing enzyme</fullName>
    </recommendedName>
    <alternativeName>
        <fullName evidence="7">ATP:glutamine synthetase adenylyltransferase</fullName>
    </alternativeName>
    <alternativeName>
        <fullName evidence="7">ATase</fullName>
    </alternativeName>
    <domain>
        <recommendedName>
            <fullName evidence="7">Glutamine synthetase adenylyl-L-tyrosine phosphorylase</fullName>
            <ecNumber evidence="7">2.7.7.89</ecNumber>
        </recommendedName>
        <alternativeName>
            <fullName evidence="7">Adenylyl removase</fullName>
            <shortName evidence="7">AR</shortName>
            <shortName evidence="7">AT-N</shortName>
        </alternativeName>
    </domain>
    <domain>
        <recommendedName>
            <fullName evidence="7">Glutamine synthetase adenylyl transferase</fullName>
            <ecNumber evidence="7">2.7.7.42</ecNumber>
        </recommendedName>
        <alternativeName>
            <fullName evidence="7">Adenylyl transferase</fullName>
            <shortName evidence="7">AT</shortName>
            <shortName evidence="7">AT-C</shortName>
        </alternativeName>
    </domain>
</protein>
<evidence type="ECO:0000256" key="5">
    <source>
        <dbReference type="ARBA" id="ARBA00022842"/>
    </source>
</evidence>
<evidence type="ECO:0000313" key="10">
    <source>
        <dbReference type="EMBL" id="ODA66819.1"/>
    </source>
</evidence>
<dbReference type="GO" id="GO:0047388">
    <property type="term" value="F:[glutamine synthetase]-adenylyl-L-tyrosine phosphorylase activity"/>
    <property type="evidence" value="ECO:0007669"/>
    <property type="project" value="UniProtKB-EC"/>
</dbReference>
<dbReference type="EC" id="2.7.7.89" evidence="7"/>
<feature type="domain" description="Glutamate-ammonia ligase adenylyltransferase repeated" evidence="8">
    <location>
        <begin position="571"/>
        <end position="811"/>
    </location>
</feature>
<dbReference type="SUPFAM" id="SSF81301">
    <property type="entry name" value="Nucleotidyltransferase"/>
    <property type="match status" value="2"/>
</dbReference>
<reference evidence="10 11" key="1">
    <citation type="submission" date="2016-07" db="EMBL/GenBank/DDBJ databases">
        <title>Draft genome sequence of Methyloligella halotolerans C2T (VKM B-2706T=CCUG 61687T=DSM 25045T), a halotolerant polyhydroxybutyrate accumulating methylotroph.</title>
        <authorList>
            <person name="Vasilenko O.V."/>
            <person name="Doronina N.V."/>
            <person name="Poroshina M.N."/>
            <person name="Tarlachkov S.V."/>
            <person name="Trotsenko Y.A."/>
        </authorList>
    </citation>
    <scope>NUCLEOTIDE SEQUENCE [LARGE SCALE GENOMIC DNA]</scope>
    <source>
        <strain evidence="10 11">VKM B-2706</strain>
    </source>
</reference>
<keyword evidence="5 7" id="KW-0460">Magnesium</keyword>
<dbReference type="EC" id="2.7.7.42" evidence="7"/>
<dbReference type="Gene3D" id="3.30.460.10">
    <property type="entry name" value="Beta Polymerase, domain 2"/>
    <property type="match status" value="2"/>
</dbReference>
<evidence type="ECO:0000256" key="4">
    <source>
        <dbReference type="ARBA" id="ARBA00022840"/>
    </source>
</evidence>
<comment type="catalytic activity">
    <reaction evidence="7">
        <text>[glutamine synthetase]-O(4)-(5'-adenylyl)-L-tyrosine + phosphate = [glutamine synthetase]-L-tyrosine + ADP</text>
        <dbReference type="Rhea" id="RHEA:43716"/>
        <dbReference type="Rhea" id="RHEA-COMP:10660"/>
        <dbReference type="Rhea" id="RHEA-COMP:10661"/>
        <dbReference type="ChEBI" id="CHEBI:43474"/>
        <dbReference type="ChEBI" id="CHEBI:46858"/>
        <dbReference type="ChEBI" id="CHEBI:83624"/>
        <dbReference type="ChEBI" id="CHEBI:456216"/>
        <dbReference type="EC" id="2.7.7.89"/>
    </reaction>
</comment>
<keyword evidence="11" id="KW-1185">Reference proteome</keyword>
<dbReference type="InterPro" id="IPR023057">
    <property type="entry name" value="GlnE"/>
</dbReference>
<dbReference type="AlphaFoldDB" id="A0A1E2RXN9"/>
<feature type="domain" description="Glutamate-ammonia ligase adenylyltransferase repeated" evidence="8">
    <location>
        <begin position="56"/>
        <end position="293"/>
    </location>
</feature>
<organism evidence="10 11">
    <name type="scientific">Methyloligella halotolerans</name>
    <dbReference type="NCBI Taxonomy" id="1177755"/>
    <lineage>
        <taxon>Bacteria</taxon>
        <taxon>Pseudomonadati</taxon>
        <taxon>Pseudomonadota</taxon>
        <taxon>Alphaproteobacteria</taxon>
        <taxon>Hyphomicrobiales</taxon>
        <taxon>Hyphomicrobiaceae</taxon>
        <taxon>Methyloligella</taxon>
    </lineage>
</organism>
<dbReference type="EMBL" id="MASI01000005">
    <property type="protein sequence ID" value="ODA66819.1"/>
    <property type="molecule type" value="Genomic_DNA"/>
</dbReference>
<dbReference type="PANTHER" id="PTHR30621:SF0">
    <property type="entry name" value="BIFUNCTIONAL GLUTAMINE SYNTHETASE ADENYLYLTRANSFERASE_ADENYLYL-REMOVING ENZYME"/>
    <property type="match status" value="1"/>
</dbReference>
<name>A0A1E2RXN9_9HYPH</name>
<comment type="caution">
    <text evidence="10">The sequence shown here is derived from an EMBL/GenBank/DDBJ whole genome shotgun (WGS) entry which is preliminary data.</text>
</comment>
<accession>A0A1E2RXN9</accession>
<proteinExistence type="inferred from homology"/>
<evidence type="ECO:0000256" key="2">
    <source>
        <dbReference type="ARBA" id="ARBA00022695"/>
    </source>
</evidence>
<feature type="domain" description="PII-uridylyltransferase/Glutamine-synthetase adenylyltransferase" evidence="9">
    <location>
        <begin position="835"/>
        <end position="961"/>
    </location>
</feature>
<dbReference type="GO" id="GO:0000820">
    <property type="term" value="P:regulation of glutamine family amino acid metabolic process"/>
    <property type="evidence" value="ECO:0007669"/>
    <property type="project" value="UniProtKB-UniRule"/>
</dbReference>
<comment type="similarity">
    <text evidence="7">Belongs to the GlnE family.</text>
</comment>
<dbReference type="GO" id="GO:0016874">
    <property type="term" value="F:ligase activity"/>
    <property type="evidence" value="ECO:0007669"/>
    <property type="project" value="UniProtKB-KW"/>
</dbReference>
<dbReference type="InterPro" id="IPR005190">
    <property type="entry name" value="GlnE_rpt_dom"/>
</dbReference>
<evidence type="ECO:0000256" key="1">
    <source>
        <dbReference type="ARBA" id="ARBA00022679"/>
    </source>
</evidence>
<dbReference type="STRING" id="1177755.A7A08_02116"/>
<comment type="catalytic activity">
    <reaction evidence="7">
        <text>[glutamine synthetase]-L-tyrosine + ATP = [glutamine synthetase]-O(4)-(5'-adenylyl)-L-tyrosine + diphosphate</text>
        <dbReference type="Rhea" id="RHEA:18589"/>
        <dbReference type="Rhea" id="RHEA-COMP:10660"/>
        <dbReference type="Rhea" id="RHEA-COMP:10661"/>
        <dbReference type="ChEBI" id="CHEBI:30616"/>
        <dbReference type="ChEBI" id="CHEBI:33019"/>
        <dbReference type="ChEBI" id="CHEBI:46858"/>
        <dbReference type="ChEBI" id="CHEBI:83624"/>
        <dbReference type="EC" id="2.7.7.42"/>
    </reaction>
</comment>
<dbReference type="GO" id="GO:0005524">
    <property type="term" value="F:ATP binding"/>
    <property type="evidence" value="ECO:0007669"/>
    <property type="project" value="UniProtKB-UniRule"/>
</dbReference>
<keyword evidence="10" id="KW-0436">Ligase</keyword>
<feature type="domain" description="PII-uridylyltransferase/Glutamine-synthetase adenylyltransferase" evidence="9">
    <location>
        <begin position="315"/>
        <end position="455"/>
    </location>
</feature>
<keyword evidence="1 7" id="KW-0808">Transferase</keyword>
<dbReference type="Pfam" id="PF08335">
    <property type="entry name" value="GlnD_UR_UTase"/>
    <property type="match status" value="2"/>
</dbReference>
<keyword evidence="3 7" id="KW-0547">Nucleotide-binding</keyword>
<keyword evidence="2 7" id="KW-0548">Nucleotidyltransferase</keyword>
<keyword evidence="4 7" id="KW-0067">ATP-binding</keyword>
<dbReference type="InterPro" id="IPR043519">
    <property type="entry name" value="NT_sf"/>
</dbReference>
<dbReference type="HAMAP" id="MF_00802">
    <property type="entry name" value="GlnE"/>
    <property type="match status" value="1"/>
</dbReference>
<feature type="region of interest" description="Adenylyl removase" evidence="7">
    <location>
        <begin position="1"/>
        <end position="457"/>
    </location>
</feature>
<dbReference type="CDD" id="cd05401">
    <property type="entry name" value="NT_GlnE_GlnD_like"/>
    <property type="match status" value="2"/>
</dbReference>
<evidence type="ECO:0000256" key="7">
    <source>
        <dbReference type="HAMAP-Rule" id="MF_00802"/>
    </source>
</evidence>
<dbReference type="SUPFAM" id="SSF81593">
    <property type="entry name" value="Nucleotidyltransferase substrate binding subunit/domain"/>
    <property type="match status" value="2"/>
</dbReference>
<dbReference type="Gene3D" id="1.20.120.330">
    <property type="entry name" value="Nucleotidyltransferases domain 2"/>
    <property type="match status" value="2"/>
</dbReference>
<dbReference type="InterPro" id="IPR013546">
    <property type="entry name" value="PII_UdlTrfase/GS_AdlTrfase"/>
</dbReference>
<dbReference type="PATRIC" id="fig|1177755.3.peg.2125"/>
<dbReference type="NCBIfam" id="NF008292">
    <property type="entry name" value="PRK11072.1"/>
    <property type="match status" value="1"/>
</dbReference>
<dbReference type="NCBIfam" id="NF010706">
    <property type="entry name" value="PRK14108.1"/>
    <property type="match status" value="1"/>
</dbReference>
<dbReference type="Gene3D" id="1.20.120.1510">
    <property type="match status" value="1"/>
</dbReference>